<dbReference type="Gene3D" id="3.40.30.10">
    <property type="entry name" value="Glutaredoxin"/>
    <property type="match status" value="1"/>
</dbReference>
<organism evidence="1 2">
    <name type="scientific">Pseudomonas mangiferae</name>
    <dbReference type="NCBI Taxonomy" id="2593654"/>
    <lineage>
        <taxon>Bacteria</taxon>
        <taxon>Pseudomonadati</taxon>
        <taxon>Pseudomonadota</taxon>
        <taxon>Gammaproteobacteria</taxon>
        <taxon>Pseudomonadales</taxon>
        <taxon>Pseudomonadaceae</taxon>
        <taxon>Pseudomonas</taxon>
    </lineage>
</organism>
<name>A0A553GZM0_9PSED</name>
<dbReference type="SUPFAM" id="SSF52833">
    <property type="entry name" value="Thioredoxin-like"/>
    <property type="match status" value="1"/>
</dbReference>
<proteinExistence type="predicted"/>
<dbReference type="AlphaFoldDB" id="A0A553GZM0"/>
<dbReference type="CDD" id="cd02947">
    <property type="entry name" value="TRX_family"/>
    <property type="match status" value="1"/>
</dbReference>
<dbReference type="RefSeq" id="WP_143488247.1">
    <property type="nucleotide sequence ID" value="NZ_VJOY01000006.1"/>
</dbReference>
<dbReference type="InterPro" id="IPR036249">
    <property type="entry name" value="Thioredoxin-like_sf"/>
</dbReference>
<dbReference type="Proteomes" id="UP000315235">
    <property type="component" value="Unassembled WGS sequence"/>
</dbReference>
<sequence>MPSGRPHRPLLDAVALDDFGADRYLLDAPGATLLVFTTPGCAACRWARQSLPGMALPVQRIAWVDAGDNGGLVARYEVMRLPAFFLVCGGAFLGALEPMVREADLIDAVRTALGRPVEELP</sequence>
<accession>A0A553GZM0</accession>
<keyword evidence="2" id="KW-1185">Reference proteome</keyword>
<protein>
    <submittedName>
        <fullName evidence="1">Thioredoxin family protein</fullName>
    </submittedName>
</protein>
<evidence type="ECO:0000313" key="2">
    <source>
        <dbReference type="Proteomes" id="UP000315235"/>
    </source>
</evidence>
<evidence type="ECO:0000313" key="1">
    <source>
        <dbReference type="EMBL" id="TRX74945.1"/>
    </source>
</evidence>
<dbReference type="OrthoDB" id="5295821at2"/>
<reference evidence="1 2" key="1">
    <citation type="submission" date="2019-07" db="EMBL/GenBank/DDBJ databases">
        <title>Pseudomonas mangiferae sp. nov., isolated from bark of mango tree in Thailand.</title>
        <authorList>
            <person name="Srisuk N."/>
            <person name="Anurat P."/>
        </authorList>
    </citation>
    <scope>NUCLEOTIDE SEQUENCE [LARGE SCALE GENOMIC DNA]</scope>
    <source>
        <strain evidence="1 2">DMKU_BBB3-04</strain>
    </source>
</reference>
<comment type="caution">
    <text evidence="1">The sequence shown here is derived from an EMBL/GenBank/DDBJ whole genome shotgun (WGS) entry which is preliminary data.</text>
</comment>
<dbReference type="EMBL" id="VJOY01000006">
    <property type="protein sequence ID" value="TRX74945.1"/>
    <property type="molecule type" value="Genomic_DNA"/>
</dbReference>
<gene>
    <name evidence="1" type="ORF">FM069_10480</name>
</gene>